<dbReference type="GeneID" id="7834693"/>
<organism evidence="2 3">
    <name type="scientific">Tetrahymena thermophila (strain SB210)</name>
    <dbReference type="NCBI Taxonomy" id="312017"/>
    <lineage>
        <taxon>Eukaryota</taxon>
        <taxon>Sar</taxon>
        <taxon>Alveolata</taxon>
        <taxon>Ciliophora</taxon>
        <taxon>Intramacronucleata</taxon>
        <taxon>Oligohymenophorea</taxon>
        <taxon>Hymenostomatida</taxon>
        <taxon>Tetrahymenina</taxon>
        <taxon>Tetrahymenidae</taxon>
        <taxon>Tetrahymena</taxon>
    </lineage>
</organism>
<evidence type="ECO:0000313" key="3">
    <source>
        <dbReference type="Proteomes" id="UP000009168"/>
    </source>
</evidence>
<dbReference type="Pfam" id="PF24816">
    <property type="entry name" value="Ig_CFAP65__9th"/>
    <property type="match status" value="1"/>
</dbReference>
<dbReference type="GO" id="GO:0005737">
    <property type="term" value="C:cytoplasm"/>
    <property type="evidence" value="ECO:0007669"/>
    <property type="project" value="UniProtKB-SubCell"/>
</dbReference>
<dbReference type="HOGENOM" id="CLU_227816_0_0_1"/>
<dbReference type="InParanoid" id="Q24BP3"/>
<dbReference type="PROSITE" id="PS50202">
    <property type="entry name" value="MSP"/>
    <property type="match status" value="1"/>
</dbReference>
<dbReference type="Gene3D" id="2.60.40.10">
    <property type="entry name" value="Immunoglobulins"/>
    <property type="match status" value="8"/>
</dbReference>
<dbReference type="EMBL" id="GG662390">
    <property type="protein sequence ID" value="EAS05200.2"/>
    <property type="molecule type" value="Genomic_DNA"/>
</dbReference>
<dbReference type="PANTHER" id="PTHR46127:SF1">
    <property type="entry name" value="CILIA- AND FLAGELLA-ASSOCIATED PROTEIN 65"/>
    <property type="match status" value="1"/>
</dbReference>
<dbReference type="PANTHER" id="PTHR46127">
    <property type="entry name" value="CILIA- AND FLAGELLA-ASSOCIATED PROTEIN 65"/>
    <property type="match status" value="1"/>
</dbReference>
<dbReference type="RefSeq" id="XP_001025445.2">
    <property type="nucleotide sequence ID" value="XM_001025445.2"/>
</dbReference>
<name>Q24BP3_TETTS</name>
<dbReference type="Pfam" id="PF25249">
    <property type="entry name" value="Ig_CFAP65_7th"/>
    <property type="match status" value="1"/>
</dbReference>
<dbReference type="InterPro" id="IPR058536">
    <property type="entry name" value="Ig_CFAP65_4th"/>
</dbReference>
<dbReference type="SUPFAM" id="SSF49354">
    <property type="entry name" value="PapD-like"/>
    <property type="match status" value="2"/>
</dbReference>
<sequence>MSDYEDYNSEKAAELNKAIEFKPIKTNLTTAIDLGFCTVNQTTSRLFYLENPNNQPCEFNFESQAFEITPLSGHIPSKGRISFNVSYTPKEATAIIGNIILNLPYQQPIITKVSAIGKYPYISLSTQKLNFEQLLIGKQLVKEITIKNQSQVTATFSIVKIVDDEYKDNAFSLDVNQGEIPPKSSFLVKVTYTPLVVGLISVVHYKVICPGGNDLVFACSGNAVGFDVRLSTQSINFGEVKIGNETSRLLTIQNMSDLPTSFQFTNDSNNIFAMSQVRGVVKPKSNARIIIYFKPRHTICYYERIFCVVRNHQVFPVDLLGTCYDLLIKPLPIVQKHIESFRRRVIWGKLSEIDFKYMENAFLLKYSQNQNNLEKNTQLSSLNKNGIALLGSQKASQLQSLQSNMKKDNSIIQKASQTAIGFSNRQQNSIQQDPNLIQDGMMAASYVIDDPNNATNPILNPNQVVLHKEMFLPANSDCKLIQLNEDIIDFGFQEGMMESGAKQIELTNKLQCKITVFWTIQQKENVNGDLYPVFMVRPETASMKPNTTKIFEVTFRPVKNSQYYFQYLQFFVFKYSSKITQKMIEDIQKNQSKTFTGSFRDNLKLSNTLVTKKTSTMDLIGDETVPPYSGSLRCVGHSFGINSQPFIPILEFSPSNKIYFAACSLEDSLYQTVEIKNNSDTPTYFKFLPDPSKTYRVFPNAGMVEGKSFFIITVEFRPTEYKAYNNVLTCSLNNNSSTTLNLYTHGYCSKPKLHLQNEGKVYFPPSFTGVYSRQKVKVENLSRVTLEYEIKVPEKYSEELYLEPVNGKIQPNEHIFLDCSFIPYKKKSYKIKVPLFVKEIMDYSQNLIGYHLPGSGDPDKPMKMRDPMEVAYNFEIFGAGGDGSLSITPEQLQFDVVKVNFRDKKYATLHNYSNVTFYIELKLRPARNADESQDVDDVEQQENLEKNFSLDFKSGIIAANSKVDIGIIFNPTIVADYDLIMDVIASEKNPKAEAKGRSTSANRKFITQKCSLKIQAKGSYPLLKIVDVRNDSISVATLWENFQINKINSELQSELNEDEKQYLNIEQLNFSEAQQLQKRIKQFEWNFGYLPAKNANKPRKIVITIQNAGGTDLDWNFKLPSDNQIEVEPWADPGEPDEEEAFEKAILERNIFQIQPRSGTLKKGELKDVELVYNPSNIDENDLPFKSKKNKKVSGEKHQLRVVLQILNGKPLQINLQGMALAPLEGLLAVKKKNYKLPDTPIGLLIPVKFPIEVLNVGSSKISYKVEIVEKDEYNNPIDSKFNIFDIEKNQDNLLPNEKSYLYCLFKPLESKTYYHELKIIVYDFVKVNQEISLFIEGTGYSKKSNSKSNLKKEEIPRQRSFVSTIGSKVFFSIEEIDFGEMKPGKAAHRCIILYNLSETQKLSYDFGTSSFALSSNKPGLMCGDECTIEPMNGTLEPNSFIELKVTLVSSYEPSVYEGELECTIQWDAGDQKNKTVSQQSQNSNSGVEKETLFLRVKKTSVLDVELINSFKHKSSKDTNKQLQAKDLFQGKNIAYKHAFELIIEKAINEILNETYTENIIRRIDNQPVALYASFNGEDPADIQKIQKGLDNESKGRNALNSEESEQVVYDGFVDEEEEPSAANDYRFLFLQDEFVDLVDLIMENTFFNVIQETTRKECDLLRVAKTFVMPIDK</sequence>
<dbReference type="InterPro" id="IPR056344">
    <property type="entry name" value="Ig_CFAP65-like_9th"/>
</dbReference>
<feature type="domain" description="MSP" evidence="1">
    <location>
        <begin position="649"/>
        <end position="789"/>
    </location>
</feature>
<gene>
    <name evidence="2" type="ORF">TTHERM_01092380</name>
</gene>
<dbReference type="STRING" id="312017.Q24BP3"/>
<dbReference type="GO" id="GO:0031514">
    <property type="term" value="C:motile cilium"/>
    <property type="evidence" value="ECO:0007669"/>
    <property type="project" value="UniProtKB-SubCell"/>
</dbReference>
<evidence type="ECO:0000259" key="1">
    <source>
        <dbReference type="PROSITE" id="PS50202"/>
    </source>
</evidence>
<dbReference type="InterPro" id="IPR008962">
    <property type="entry name" value="PapD-like_sf"/>
</dbReference>
<evidence type="ECO:0000313" key="2">
    <source>
        <dbReference type="EMBL" id="EAS05200.2"/>
    </source>
</evidence>
<dbReference type="InterPro" id="IPR000535">
    <property type="entry name" value="MSP_dom"/>
</dbReference>
<proteinExistence type="predicted"/>
<dbReference type="InterPro" id="IPR056305">
    <property type="entry name" value="Ig_CFAP65_10th"/>
</dbReference>
<dbReference type="OrthoDB" id="415597at2759"/>
<dbReference type="InterPro" id="IPR013783">
    <property type="entry name" value="Ig-like_fold"/>
</dbReference>
<dbReference type="Pfam" id="PF24291">
    <property type="entry name" value="Ig_CFAP65"/>
    <property type="match status" value="1"/>
</dbReference>
<dbReference type="Proteomes" id="UP000009168">
    <property type="component" value="Unassembled WGS sequence"/>
</dbReference>
<reference evidence="3" key="1">
    <citation type="journal article" date="2006" name="PLoS Biol.">
        <title>Macronuclear genome sequence of the ciliate Tetrahymena thermophila, a model eukaryote.</title>
        <authorList>
            <person name="Eisen J.A."/>
            <person name="Coyne R.S."/>
            <person name="Wu M."/>
            <person name="Wu D."/>
            <person name="Thiagarajan M."/>
            <person name="Wortman J.R."/>
            <person name="Badger J.H."/>
            <person name="Ren Q."/>
            <person name="Amedeo P."/>
            <person name="Jones K.M."/>
            <person name="Tallon L.J."/>
            <person name="Delcher A.L."/>
            <person name="Salzberg S.L."/>
            <person name="Silva J.C."/>
            <person name="Haas B.J."/>
            <person name="Majoros W.H."/>
            <person name="Farzad M."/>
            <person name="Carlton J.M."/>
            <person name="Smith R.K. Jr."/>
            <person name="Garg J."/>
            <person name="Pearlman R.E."/>
            <person name="Karrer K.M."/>
            <person name="Sun L."/>
            <person name="Manning G."/>
            <person name="Elde N.C."/>
            <person name="Turkewitz A.P."/>
            <person name="Asai D.J."/>
            <person name="Wilkes D.E."/>
            <person name="Wang Y."/>
            <person name="Cai H."/>
            <person name="Collins K."/>
            <person name="Stewart B.A."/>
            <person name="Lee S.R."/>
            <person name="Wilamowska K."/>
            <person name="Weinberg Z."/>
            <person name="Ruzzo W.L."/>
            <person name="Wloga D."/>
            <person name="Gaertig J."/>
            <person name="Frankel J."/>
            <person name="Tsao C.-C."/>
            <person name="Gorovsky M.A."/>
            <person name="Keeling P.J."/>
            <person name="Waller R.F."/>
            <person name="Patron N.J."/>
            <person name="Cherry J.M."/>
            <person name="Stover N.A."/>
            <person name="Krieger C.J."/>
            <person name="del Toro C."/>
            <person name="Ryder H.F."/>
            <person name="Williamson S.C."/>
            <person name="Barbeau R.A."/>
            <person name="Hamilton E.P."/>
            <person name="Orias E."/>
        </authorList>
    </citation>
    <scope>NUCLEOTIDE SEQUENCE [LARGE SCALE GENOMIC DNA]</scope>
    <source>
        <strain evidence="3">SB210</strain>
    </source>
</reference>
<dbReference type="InterPro" id="IPR057470">
    <property type="entry name" value="Ig_CFAP65_7th"/>
</dbReference>
<dbReference type="eggNOG" id="ENOG502QSJW">
    <property type="taxonomic scope" value="Eukaryota"/>
</dbReference>
<protein>
    <submittedName>
        <fullName evidence="2">MSP (Major sperm protein) domain protein</fullName>
    </submittedName>
</protein>
<accession>Q24BP3</accession>
<keyword evidence="3" id="KW-1185">Reference proteome</keyword>
<dbReference type="Pfam" id="PF24507">
    <property type="entry name" value="Ig_CFAP65_4th"/>
    <property type="match status" value="2"/>
</dbReference>
<dbReference type="KEGG" id="tet:TTHERM_01092380"/>
<dbReference type="InterPro" id="IPR052614">
    <property type="entry name" value="CFAP65"/>
</dbReference>